<dbReference type="PANTHER" id="PTHR45765:SF1">
    <property type="entry name" value="METHIONINE--TRNA LIGASE, CYTOPLASMIC"/>
    <property type="match status" value="1"/>
</dbReference>
<dbReference type="InterPro" id="IPR015413">
    <property type="entry name" value="Methionyl/Leucyl_tRNA_Synth"/>
</dbReference>
<evidence type="ECO:0000256" key="3">
    <source>
        <dbReference type="ARBA" id="ARBA00008258"/>
    </source>
</evidence>
<dbReference type="Gene3D" id="3.40.50.620">
    <property type="entry name" value="HUPs"/>
    <property type="match status" value="1"/>
</dbReference>
<proteinExistence type="inferred from homology"/>
<keyword evidence="8 16" id="KW-0479">Metal-binding</keyword>
<dbReference type="GO" id="GO:0005524">
    <property type="term" value="F:ATP binding"/>
    <property type="evidence" value="ECO:0007669"/>
    <property type="project" value="UniProtKB-UniRule"/>
</dbReference>
<comment type="function">
    <text evidence="1 16">Is required not only for elongation of protein synthesis but also for the initiation of all mRNA translation through initiator tRNA(fMet) aminoacylation.</text>
</comment>
<dbReference type="InterPro" id="IPR033911">
    <property type="entry name" value="MetRS_core"/>
</dbReference>
<dbReference type="NCBIfam" id="TIGR00399">
    <property type="entry name" value="metG_C_term"/>
    <property type="match status" value="1"/>
</dbReference>
<accession>A0A8J8FFT4</accession>
<name>A0A8J8FFT4_9BACT</name>
<dbReference type="EC" id="6.1.1.10" evidence="16"/>
<evidence type="ECO:0000256" key="7">
    <source>
        <dbReference type="ARBA" id="ARBA00022598"/>
    </source>
</evidence>
<protein>
    <recommendedName>
        <fullName evidence="16">Methionine--tRNA ligase</fullName>
        <ecNumber evidence="16">6.1.1.10</ecNumber>
    </recommendedName>
    <alternativeName>
        <fullName evidence="16">Methionyl-tRNA synthetase</fullName>
        <shortName evidence="16">MetRS</shortName>
    </alternativeName>
</protein>
<comment type="subcellular location">
    <subcellularLocation>
        <location evidence="2 16">Cytoplasm</location>
    </subcellularLocation>
</comment>
<feature type="short sequence motif" description="'KMSKS' region" evidence="16">
    <location>
        <begin position="348"/>
        <end position="352"/>
    </location>
</feature>
<keyword evidence="11 16" id="KW-0067">ATP-binding</keyword>
<feature type="short sequence motif" description="'HIGH' region" evidence="16">
    <location>
        <begin position="28"/>
        <end position="38"/>
    </location>
</feature>
<dbReference type="GO" id="GO:0000049">
    <property type="term" value="F:tRNA binding"/>
    <property type="evidence" value="ECO:0007669"/>
    <property type="project" value="UniProtKB-UniRule"/>
</dbReference>
<dbReference type="SUPFAM" id="SSF47323">
    <property type="entry name" value="Anticodon-binding domain of a subclass of class I aminoacyl-tRNA synthetases"/>
    <property type="match status" value="1"/>
</dbReference>
<dbReference type="SUPFAM" id="SSF57770">
    <property type="entry name" value="Methionyl-tRNA synthetase (MetRS), Zn-domain"/>
    <property type="match status" value="1"/>
</dbReference>
<dbReference type="FunFam" id="2.20.28.20:FF:000001">
    <property type="entry name" value="Methionine--tRNA ligase"/>
    <property type="match status" value="1"/>
</dbReference>
<dbReference type="InterPro" id="IPR012340">
    <property type="entry name" value="NA-bd_OB-fold"/>
</dbReference>
<keyword evidence="6 16" id="KW-0820">tRNA-binding</keyword>
<comment type="caution">
    <text evidence="18">The sequence shown here is derived from an EMBL/GenBank/DDBJ whole genome shotgun (WGS) entry which is preliminary data.</text>
</comment>
<evidence type="ECO:0000256" key="10">
    <source>
        <dbReference type="ARBA" id="ARBA00022833"/>
    </source>
</evidence>
<dbReference type="InterPro" id="IPR004495">
    <property type="entry name" value="Met-tRNA-synth_bsu_C"/>
</dbReference>
<dbReference type="GO" id="GO:0005829">
    <property type="term" value="C:cytosol"/>
    <property type="evidence" value="ECO:0007669"/>
    <property type="project" value="TreeGrafter"/>
</dbReference>
<dbReference type="EMBL" id="WHPF01000009">
    <property type="protein sequence ID" value="NNV56607.1"/>
    <property type="molecule type" value="Genomic_DNA"/>
</dbReference>
<comment type="subunit">
    <text evidence="4 16">Homodimer.</text>
</comment>
<feature type="binding site" evidence="16">
    <location>
        <position position="173"/>
    </location>
    <ligand>
        <name>Zn(2+)</name>
        <dbReference type="ChEBI" id="CHEBI:29105"/>
    </ligand>
</feature>
<evidence type="ECO:0000256" key="2">
    <source>
        <dbReference type="ARBA" id="ARBA00004496"/>
    </source>
</evidence>
<reference evidence="18" key="1">
    <citation type="submission" date="2019-10" db="EMBL/GenBank/DDBJ databases">
        <title>Draft genome sequence of Panacibacter sp. KCS-6.</title>
        <authorList>
            <person name="Yim K.J."/>
        </authorList>
    </citation>
    <scope>NUCLEOTIDE SEQUENCE</scope>
    <source>
        <strain evidence="18">KCS-6</strain>
    </source>
</reference>
<feature type="binding site" evidence="16">
    <location>
        <position position="176"/>
    </location>
    <ligand>
        <name>Zn(2+)</name>
        <dbReference type="ChEBI" id="CHEBI:29105"/>
    </ligand>
</feature>
<keyword evidence="7 16" id="KW-0436">Ligase</keyword>
<evidence type="ECO:0000256" key="8">
    <source>
        <dbReference type="ARBA" id="ARBA00022723"/>
    </source>
</evidence>
<evidence type="ECO:0000313" key="19">
    <source>
        <dbReference type="Proteomes" id="UP000598971"/>
    </source>
</evidence>
<dbReference type="InterPro" id="IPR014729">
    <property type="entry name" value="Rossmann-like_a/b/a_fold"/>
</dbReference>
<dbReference type="CDD" id="cd02800">
    <property type="entry name" value="tRNA_bind_EcMetRS_like"/>
    <property type="match status" value="1"/>
</dbReference>
<keyword evidence="9 16" id="KW-0547">Nucleotide-binding</keyword>
<dbReference type="CDD" id="cd00814">
    <property type="entry name" value="MetRS_core"/>
    <property type="match status" value="1"/>
</dbReference>
<dbReference type="GO" id="GO:0046872">
    <property type="term" value="F:metal ion binding"/>
    <property type="evidence" value="ECO:0007669"/>
    <property type="project" value="UniProtKB-KW"/>
</dbReference>
<dbReference type="PROSITE" id="PS50886">
    <property type="entry name" value="TRBD"/>
    <property type="match status" value="1"/>
</dbReference>
<keyword evidence="10 16" id="KW-0862">Zinc</keyword>
<feature type="binding site" evidence="16">
    <location>
        <position position="163"/>
    </location>
    <ligand>
        <name>Zn(2+)</name>
        <dbReference type="ChEBI" id="CHEBI:29105"/>
    </ligand>
</feature>
<dbReference type="FunFam" id="2.40.50.140:FF:000042">
    <property type="entry name" value="Methionine--tRNA ligase"/>
    <property type="match status" value="1"/>
</dbReference>
<evidence type="ECO:0000256" key="15">
    <source>
        <dbReference type="ARBA" id="ARBA00047364"/>
    </source>
</evidence>
<dbReference type="Proteomes" id="UP000598971">
    <property type="component" value="Unassembled WGS sequence"/>
</dbReference>
<feature type="binding site" evidence="16">
    <location>
        <position position="351"/>
    </location>
    <ligand>
        <name>ATP</name>
        <dbReference type="ChEBI" id="CHEBI:30616"/>
    </ligand>
</feature>
<dbReference type="Pfam" id="PF01588">
    <property type="entry name" value="tRNA_bind"/>
    <property type="match status" value="1"/>
</dbReference>
<dbReference type="SUPFAM" id="SSF50249">
    <property type="entry name" value="Nucleic acid-binding proteins"/>
    <property type="match status" value="1"/>
</dbReference>
<dbReference type="PRINTS" id="PR01041">
    <property type="entry name" value="TRNASYNTHMET"/>
</dbReference>
<dbReference type="GO" id="GO:0006431">
    <property type="term" value="P:methionyl-tRNA aminoacylation"/>
    <property type="evidence" value="ECO:0007669"/>
    <property type="project" value="UniProtKB-UniRule"/>
</dbReference>
<evidence type="ECO:0000256" key="1">
    <source>
        <dbReference type="ARBA" id="ARBA00003314"/>
    </source>
</evidence>
<evidence type="ECO:0000256" key="14">
    <source>
        <dbReference type="ARBA" id="ARBA00023146"/>
    </source>
</evidence>
<dbReference type="Gene3D" id="2.20.28.20">
    <property type="entry name" value="Methionyl-tRNA synthetase, Zn-domain"/>
    <property type="match status" value="1"/>
</dbReference>
<feature type="domain" description="TRNA-binding" evidence="17">
    <location>
        <begin position="620"/>
        <end position="721"/>
    </location>
</feature>
<evidence type="ECO:0000256" key="16">
    <source>
        <dbReference type="HAMAP-Rule" id="MF_00098"/>
    </source>
</evidence>
<dbReference type="GO" id="GO:0004825">
    <property type="term" value="F:methionine-tRNA ligase activity"/>
    <property type="evidence" value="ECO:0007669"/>
    <property type="project" value="UniProtKB-UniRule"/>
</dbReference>
<dbReference type="InterPro" id="IPR009080">
    <property type="entry name" value="tRNAsynth_Ia_anticodon-bd"/>
</dbReference>
<comment type="catalytic activity">
    <reaction evidence="15 16">
        <text>tRNA(Met) + L-methionine + ATP = L-methionyl-tRNA(Met) + AMP + diphosphate</text>
        <dbReference type="Rhea" id="RHEA:13481"/>
        <dbReference type="Rhea" id="RHEA-COMP:9667"/>
        <dbReference type="Rhea" id="RHEA-COMP:9698"/>
        <dbReference type="ChEBI" id="CHEBI:30616"/>
        <dbReference type="ChEBI" id="CHEBI:33019"/>
        <dbReference type="ChEBI" id="CHEBI:57844"/>
        <dbReference type="ChEBI" id="CHEBI:78442"/>
        <dbReference type="ChEBI" id="CHEBI:78530"/>
        <dbReference type="ChEBI" id="CHEBI:456215"/>
        <dbReference type="EC" id="6.1.1.10"/>
    </reaction>
</comment>
<keyword evidence="13 16" id="KW-0648">Protein biosynthesis</keyword>
<dbReference type="InterPro" id="IPR023458">
    <property type="entry name" value="Met-tRNA_ligase_1"/>
</dbReference>
<dbReference type="PANTHER" id="PTHR45765">
    <property type="entry name" value="METHIONINE--TRNA LIGASE"/>
    <property type="match status" value="1"/>
</dbReference>
<dbReference type="InterPro" id="IPR029038">
    <property type="entry name" value="MetRS_Zn"/>
</dbReference>
<evidence type="ECO:0000256" key="12">
    <source>
        <dbReference type="ARBA" id="ARBA00022884"/>
    </source>
</evidence>
<keyword evidence="14 16" id="KW-0030">Aminoacyl-tRNA synthetase</keyword>
<dbReference type="InterPro" id="IPR041872">
    <property type="entry name" value="Anticodon_Met"/>
</dbReference>
<keyword evidence="12 16" id="KW-0694">RNA-binding</keyword>
<dbReference type="SUPFAM" id="SSF52374">
    <property type="entry name" value="Nucleotidylyl transferase"/>
    <property type="match status" value="1"/>
</dbReference>
<evidence type="ECO:0000259" key="17">
    <source>
        <dbReference type="PROSITE" id="PS50886"/>
    </source>
</evidence>
<keyword evidence="19" id="KW-1185">Reference proteome</keyword>
<gene>
    <name evidence="16 18" type="primary">metG</name>
    <name evidence="18" type="ORF">GD597_14135</name>
</gene>
<dbReference type="Pfam" id="PF09334">
    <property type="entry name" value="tRNA-synt_1g"/>
    <property type="match status" value="1"/>
</dbReference>
<comment type="similarity">
    <text evidence="3 16">Belongs to the class-I aminoacyl-tRNA synthetase family. MetG type 1 subfamily.</text>
</comment>
<feature type="binding site" evidence="16">
    <location>
        <position position="160"/>
    </location>
    <ligand>
        <name>Zn(2+)</name>
        <dbReference type="ChEBI" id="CHEBI:29105"/>
    </ligand>
</feature>
<dbReference type="Pfam" id="PF19303">
    <property type="entry name" value="Anticodon_3"/>
    <property type="match status" value="1"/>
</dbReference>
<evidence type="ECO:0000256" key="6">
    <source>
        <dbReference type="ARBA" id="ARBA00022555"/>
    </source>
</evidence>
<dbReference type="CDD" id="cd07957">
    <property type="entry name" value="Anticodon_Ia_Met"/>
    <property type="match status" value="1"/>
</dbReference>
<organism evidence="18 19">
    <name type="scientific">Limnovirga soli</name>
    <dbReference type="NCBI Taxonomy" id="2656915"/>
    <lineage>
        <taxon>Bacteria</taxon>
        <taxon>Pseudomonadati</taxon>
        <taxon>Bacteroidota</taxon>
        <taxon>Chitinophagia</taxon>
        <taxon>Chitinophagales</taxon>
        <taxon>Chitinophagaceae</taxon>
        <taxon>Limnovirga</taxon>
    </lineage>
</organism>
<dbReference type="HAMAP" id="MF_00098">
    <property type="entry name" value="Met_tRNA_synth_type1"/>
    <property type="match status" value="1"/>
</dbReference>
<evidence type="ECO:0000256" key="11">
    <source>
        <dbReference type="ARBA" id="ARBA00022840"/>
    </source>
</evidence>
<dbReference type="AlphaFoldDB" id="A0A8J8FFT4"/>
<keyword evidence="5 16" id="KW-0963">Cytoplasm</keyword>
<comment type="cofactor">
    <cofactor evidence="16">
        <name>Zn(2+)</name>
        <dbReference type="ChEBI" id="CHEBI:29105"/>
    </cofactor>
    <text evidence="16">Binds 1 zinc ion per subunit.</text>
</comment>
<dbReference type="NCBIfam" id="NF001100">
    <property type="entry name" value="PRK00133.1"/>
    <property type="match status" value="1"/>
</dbReference>
<dbReference type="NCBIfam" id="TIGR00398">
    <property type="entry name" value="metG"/>
    <property type="match status" value="1"/>
</dbReference>
<evidence type="ECO:0000256" key="13">
    <source>
        <dbReference type="ARBA" id="ARBA00022917"/>
    </source>
</evidence>
<evidence type="ECO:0000313" key="18">
    <source>
        <dbReference type="EMBL" id="NNV56607.1"/>
    </source>
</evidence>
<dbReference type="Gene3D" id="2.40.50.140">
    <property type="entry name" value="Nucleic acid-binding proteins"/>
    <property type="match status" value="1"/>
</dbReference>
<dbReference type="InterPro" id="IPR014758">
    <property type="entry name" value="Met-tRNA_synth"/>
</dbReference>
<evidence type="ECO:0000256" key="9">
    <source>
        <dbReference type="ARBA" id="ARBA00022741"/>
    </source>
</evidence>
<evidence type="ECO:0000256" key="5">
    <source>
        <dbReference type="ARBA" id="ARBA00022490"/>
    </source>
</evidence>
<dbReference type="Gene3D" id="1.10.730.10">
    <property type="entry name" value="Isoleucyl-tRNA Synthetase, Domain 1"/>
    <property type="match status" value="1"/>
</dbReference>
<dbReference type="InterPro" id="IPR002547">
    <property type="entry name" value="tRNA-bd_dom"/>
</dbReference>
<dbReference type="RefSeq" id="WP_171608548.1">
    <property type="nucleotide sequence ID" value="NZ_WHPF01000009.1"/>
</dbReference>
<evidence type="ECO:0000256" key="4">
    <source>
        <dbReference type="ARBA" id="ARBA00011738"/>
    </source>
</evidence>
<sequence>MSTTENNTDTTTNSPSAVKRYLITSALPYANGLKHIGHLAGAYLPADIYVRYLRARQRDVVFVCGSDEHGTAIPIQAAKEGTTARSIIDKYHPIIQQNFADLGISFDIYHRTSAPLHHETSQEFFTHLNNNGDLEIIDSEQYFDEEANTFLADRYIKGTCPNCGYENAFGDQCERCGTSLSPDMLINPVSTLSGKAPIKKATKHWYLPLNRHEQWLREWILEEHKNDWRTSVVGQCKSWIDGGLQPRAVTRDLDWGIQVPVAGAEGKVLYVWFDAPIGYISATKQWALDNDKDWKPYWYNTDTKLVHFVGKDNIVFHCIIFPVMLKLHGNIVPANVPANEFMNLEGDKMSTSRGWSIEMDDYINDWIKKENGGSQLADTLRYYLTAIAPESKDSEFTWKGFQDANNSELVNIFGNFVNRAFVLMHKLCNGKVPPVHTALLDETDEQMIEAIKQAPRKIEQLLEEYKFRDAQFEVIELARKGNQYMQKKEPWILAKKLAEQPELQQQIDNCLHICLQLTANLAILINPFLPFTAKKMLGMLKVVDKMLVWENAGKLKLLSVGYSLRAPELLFRKIEDEEVKAQIEKLQAASSAKATAAVTALETVPAAVTAPVKQEIVYDDFAKLDMRIGTIVEAVKVPKADKLLQLQVDLGFETRTIVSGIAMHFAPEDIVGKQVTVVVNLAPRKMRGIESNGMILMAEDAQGKLHFVNPETAINAGAGVS</sequence>